<name>A0A0A9GD42_ARUDO</name>
<protein>
    <submittedName>
        <fullName evidence="1">Uncharacterized protein</fullName>
    </submittedName>
</protein>
<dbReference type="AlphaFoldDB" id="A0A0A9GD42"/>
<sequence length="24" mass="2789">MATQHLASLSHCMSEEFFQQRHGL</sequence>
<reference evidence="1" key="1">
    <citation type="submission" date="2014-09" db="EMBL/GenBank/DDBJ databases">
        <authorList>
            <person name="Magalhaes I.L.F."/>
            <person name="Oliveira U."/>
            <person name="Santos F.R."/>
            <person name="Vidigal T.H.D.A."/>
            <person name="Brescovit A.D."/>
            <person name="Santos A.J."/>
        </authorList>
    </citation>
    <scope>NUCLEOTIDE SEQUENCE</scope>
    <source>
        <tissue evidence="1">Shoot tissue taken approximately 20 cm above the soil surface</tissue>
    </source>
</reference>
<accession>A0A0A9GD42</accession>
<dbReference type="EMBL" id="GBRH01177430">
    <property type="protein sequence ID" value="JAE20466.1"/>
    <property type="molecule type" value="Transcribed_RNA"/>
</dbReference>
<organism evidence="1">
    <name type="scientific">Arundo donax</name>
    <name type="common">Giant reed</name>
    <name type="synonym">Donax arundinaceus</name>
    <dbReference type="NCBI Taxonomy" id="35708"/>
    <lineage>
        <taxon>Eukaryota</taxon>
        <taxon>Viridiplantae</taxon>
        <taxon>Streptophyta</taxon>
        <taxon>Embryophyta</taxon>
        <taxon>Tracheophyta</taxon>
        <taxon>Spermatophyta</taxon>
        <taxon>Magnoliopsida</taxon>
        <taxon>Liliopsida</taxon>
        <taxon>Poales</taxon>
        <taxon>Poaceae</taxon>
        <taxon>PACMAD clade</taxon>
        <taxon>Arundinoideae</taxon>
        <taxon>Arundineae</taxon>
        <taxon>Arundo</taxon>
    </lineage>
</organism>
<proteinExistence type="predicted"/>
<evidence type="ECO:0000313" key="1">
    <source>
        <dbReference type="EMBL" id="JAE20466.1"/>
    </source>
</evidence>
<reference evidence="1" key="2">
    <citation type="journal article" date="2015" name="Data Brief">
        <title>Shoot transcriptome of the giant reed, Arundo donax.</title>
        <authorList>
            <person name="Barrero R.A."/>
            <person name="Guerrero F.D."/>
            <person name="Moolhuijzen P."/>
            <person name="Goolsby J.A."/>
            <person name="Tidwell J."/>
            <person name="Bellgard S.E."/>
            <person name="Bellgard M.I."/>
        </authorList>
    </citation>
    <scope>NUCLEOTIDE SEQUENCE</scope>
    <source>
        <tissue evidence="1">Shoot tissue taken approximately 20 cm above the soil surface</tissue>
    </source>
</reference>